<name>A0AAQ3NFX0_VIGMU</name>
<accession>A0AAQ3NFX0</accession>
<dbReference type="EMBL" id="CP144696">
    <property type="protein sequence ID" value="WVZ09479.1"/>
    <property type="molecule type" value="Genomic_DNA"/>
</dbReference>
<protein>
    <submittedName>
        <fullName evidence="1">Uncharacterized protein</fullName>
    </submittedName>
</protein>
<dbReference type="AlphaFoldDB" id="A0AAQ3NFX0"/>
<sequence>MKIMTTDFALLENEGYLVRAMVTCPTTSHAMWKLDGNIYNYYHDGHLMSHSSLNSPLDPLHQNLSNPESGENEALLASIHPWFLKKSMERKECERVLTLHTPPLSTEERLWLQSGKPASHKKAMDSIGVSMAVYCSSM</sequence>
<evidence type="ECO:0000313" key="2">
    <source>
        <dbReference type="Proteomes" id="UP001374535"/>
    </source>
</evidence>
<dbReference type="Proteomes" id="UP001374535">
    <property type="component" value="Chromosome 5"/>
</dbReference>
<proteinExistence type="predicted"/>
<organism evidence="1 2">
    <name type="scientific">Vigna mungo</name>
    <name type="common">Black gram</name>
    <name type="synonym">Phaseolus mungo</name>
    <dbReference type="NCBI Taxonomy" id="3915"/>
    <lineage>
        <taxon>Eukaryota</taxon>
        <taxon>Viridiplantae</taxon>
        <taxon>Streptophyta</taxon>
        <taxon>Embryophyta</taxon>
        <taxon>Tracheophyta</taxon>
        <taxon>Spermatophyta</taxon>
        <taxon>Magnoliopsida</taxon>
        <taxon>eudicotyledons</taxon>
        <taxon>Gunneridae</taxon>
        <taxon>Pentapetalae</taxon>
        <taxon>rosids</taxon>
        <taxon>fabids</taxon>
        <taxon>Fabales</taxon>
        <taxon>Fabaceae</taxon>
        <taxon>Papilionoideae</taxon>
        <taxon>50 kb inversion clade</taxon>
        <taxon>NPAAA clade</taxon>
        <taxon>indigoferoid/millettioid clade</taxon>
        <taxon>Phaseoleae</taxon>
        <taxon>Vigna</taxon>
    </lineage>
</organism>
<evidence type="ECO:0000313" key="1">
    <source>
        <dbReference type="EMBL" id="WVZ09479.1"/>
    </source>
</evidence>
<reference evidence="1 2" key="1">
    <citation type="journal article" date="2023" name="Life. Sci Alliance">
        <title>Evolutionary insights into 3D genome organization and epigenetic landscape of Vigna mungo.</title>
        <authorList>
            <person name="Junaid A."/>
            <person name="Singh B."/>
            <person name="Bhatia S."/>
        </authorList>
    </citation>
    <scope>NUCLEOTIDE SEQUENCE [LARGE SCALE GENOMIC DNA]</scope>
    <source>
        <strain evidence="1">Urdbean</strain>
    </source>
</reference>
<keyword evidence="2" id="KW-1185">Reference proteome</keyword>
<gene>
    <name evidence="1" type="ORF">V8G54_014009</name>
</gene>